<dbReference type="PANTHER" id="PTHR43384:SF6">
    <property type="entry name" value="SEPTUM SITE-DETERMINING PROTEIN MIND HOMOLOG, CHLOROPLASTIC"/>
    <property type="match status" value="1"/>
</dbReference>
<dbReference type="EMBL" id="CADCSZ010000159">
    <property type="protein sequence ID" value="CAA9256877.1"/>
    <property type="molecule type" value="Genomic_DNA"/>
</dbReference>
<dbReference type="Gene3D" id="3.40.50.300">
    <property type="entry name" value="P-loop containing nucleotide triphosphate hydrolases"/>
    <property type="match status" value="1"/>
</dbReference>
<keyword evidence="2" id="KW-0067">ATP-binding</keyword>
<sequence length="262" mass="27294">MSGSLRIALAGKGGAGKTTISSTLARLLARRGKRVLVIDGDSNPNVAVALGIERERAAALSTLPVTLTSRRLNGSGLVMPVTDVVREHGIAGPDGVEVVQMCMPAHADEGCMCSAHATVSGLLADAAHEADLVTILDLEASPEHLSRGTTRHVDALLLITEPYYRSLETTRRMAALAAELPIPYLGVVANKVRTPDDTSAILEFCQRHGLPQAGEVPWSDAVTMADKLGVPVIDGDPDGEIVAAVAAVADHLVALPPRESAA</sequence>
<evidence type="ECO:0000256" key="1">
    <source>
        <dbReference type="ARBA" id="ARBA00022741"/>
    </source>
</evidence>
<dbReference type="InterPro" id="IPR014433">
    <property type="entry name" value="CooC"/>
</dbReference>
<reference evidence="4" key="1">
    <citation type="submission" date="2020-02" db="EMBL/GenBank/DDBJ databases">
        <authorList>
            <person name="Meier V. D."/>
        </authorList>
    </citation>
    <scope>NUCLEOTIDE SEQUENCE</scope>
    <source>
        <strain evidence="4">AVDCRST_MAG76</strain>
    </source>
</reference>
<evidence type="ECO:0000256" key="2">
    <source>
        <dbReference type="ARBA" id="ARBA00022840"/>
    </source>
</evidence>
<dbReference type="GO" id="GO:0005829">
    <property type="term" value="C:cytosol"/>
    <property type="evidence" value="ECO:0007669"/>
    <property type="project" value="TreeGrafter"/>
</dbReference>
<dbReference type="SUPFAM" id="SSF52540">
    <property type="entry name" value="P-loop containing nucleoside triphosphate hydrolases"/>
    <property type="match status" value="1"/>
</dbReference>
<dbReference type="PIRSF" id="PIRSF005647">
    <property type="entry name" value="CooC"/>
    <property type="match status" value="1"/>
</dbReference>
<gene>
    <name evidence="4" type="ORF">AVDCRST_MAG76-2610</name>
</gene>
<dbReference type="PANTHER" id="PTHR43384">
    <property type="entry name" value="SEPTUM SITE-DETERMINING PROTEIN MIND HOMOLOG, CHLOROPLASTIC-RELATED"/>
    <property type="match status" value="1"/>
</dbReference>
<dbReference type="InterPro" id="IPR027417">
    <property type="entry name" value="P-loop_NTPase"/>
</dbReference>
<evidence type="ECO:0000259" key="3">
    <source>
        <dbReference type="Pfam" id="PF01656"/>
    </source>
</evidence>
<organism evidence="4">
    <name type="scientific">uncultured Acidimicrobiales bacterium</name>
    <dbReference type="NCBI Taxonomy" id="310071"/>
    <lineage>
        <taxon>Bacteria</taxon>
        <taxon>Bacillati</taxon>
        <taxon>Actinomycetota</taxon>
        <taxon>Acidimicrobiia</taxon>
        <taxon>Acidimicrobiales</taxon>
        <taxon>environmental samples</taxon>
    </lineage>
</organism>
<proteinExistence type="predicted"/>
<dbReference type="GO" id="GO:0009898">
    <property type="term" value="C:cytoplasmic side of plasma membrane"/>
    <property type="evidence" value="ECO:0007669"/>
    <property type="project" value="TreeGrafter"/>
</dbReference>
<dbReference type="InterPro" id="IPR050625">
    <property type="entry name" value="ParA/MinD_ATPase"/>
</dbReference>
<dbReference type="InterPro" id="IPR002586">
    <property type="entry name" value="CobQ/CobB/MinD/ParA_Nub-bd_dom"/>
</dbReference>
<feature type="domain" description="CobQ/CobB/MinD/ParA nucleotide binding" evidence="3">
    <location>
        <begin position="9"/>
        <end position="231"/>
    </location>
</feature>
<protein>
    <recommendedName>
        <fullName evidence="3">CobQ/CobB/MinD/ParA nucleotide binding domain-containing protein</fullName>
    </recommendedName>
</protein>
<dbReference type="GO" id="GO:0016887">
    <property type="term" value="F:ATP hydrolysis activity"/>
    <property type="evidence" value="ECO:0007669"/>
    <property type="project" value="TreeGrafter"/>
</dbReference>
<dbReference type="GO" id="GO:0051782">
    <property type="term" value="P:negative regulation of cell division"/>
    <property type="evidence" value="ECO:0007669"/>
    <property type="project" value="TreeGrafter"/>
</dbReference>
<name>A0A6J4IR11_9ACTN</name>
<dbReference type="Pfam" id="PF01656">
    <property type="entry name" value="CbiA"/>
    <property type="match status" value="1"/>
</dbReference>
<dbReference type="AlphaFoldDB" id="A0A6J4IR11"/>
<dbReference type="GO" id="GO:0005524">
    <property type="term" value="F:ATP binding"/>
    <property type="evidence" value="ECO:0007669"/>
    <property type="project" value="UniProtKB-KW"/>
</dbReference>
<evidence type="ECO:0000313" key="4">
    <source>
        <dbReference type="EMBL" id="CAA9256877.1"/>
    </source>
</evidence>
<accession>A0A6J4IR11</accession>
<keyword evidence="1" id="KW-0547">Nucleotide-binding</keyword>